<protein>
    <submittedName>
        <fullName evidence="9">S9 family peptidase</fullName>
    </submittedName>
</protein>
<feature type="chain" id="PRO_5044577692" evidence="5">
    <location>
        <begin position="31"/>
        <end position="726"/>
    </location>
</feature>
<evidence type="ECO:0000313" key="9">
    <source>
        <dbReference type="EMBL" id="PLR07446.1"/>
    </source>
</evidence>
<gene>
    <name evidence="8" type="ORF">C1707_12635</name>
    <name evidence="9" type="ORF">CFHF_22715</name>
</gene>
<dbReference type="EMBL" id="CP026100">
    <property type="protein sequence ID" value="AYV47037.1"/>
    <property type="molecule type" value="Genomic_DNA"/>
</dbReference>
<evidence type="ECO:0000256" key="4">
    <source>
        <dbReference type="ARBA" id="ARBA00022825"/>
    </source>
</evidence>
<dbReference type="PRINTS" id="PR00862">
    <property type="entry name" value="PROLIGOPTASE"/>
</dbReference>
<feature type="domain" description="Peptidase S9A N-terminal" evidence="7">
    <location>
        <begin position="35"/>
        <end position="443"/>
    </location>
</feature>
<keyword evidence="2" id="KW-0645">Protease</keyword>
<dbReference type="SUPFAM" id="SSF50993">
    <property type="entry name" value="Peptidase/esterase 'gauge' domain"/>
    <property type="match status" value="1"/>
</dbReference>
<proteinExistence type="inferred from homology"/>
<evidence type="ECO:0000256" key="1">
    <source>
        <dbReference type="ARBA" id="ARBA00005228"/>
    </source>
</evidence>
<keyword evidence="11" id="KW-1185">Reference proteome</keyword>
<reference evidence="8 11" key="2">
    <citation type="submission" date="2018-01" db="EMBL/GenBank/DDBJ databases">
        <title>Complete genome sequence of Caulobacter flavus RHGG3.</title>
        <authorList>
            <person name="Yang E."/>
        </authorList>
    </citation>
    <scope>NUCLEOTIDE SEQUENCE [LARGE SCALE GENOMIC DNA]</scope>
    <source>
        <strain evidence="8 11">RHGG3</strain>
    </source>
</reference>
<dbReference type="Gene3D" id="2.130.10.120">
    <property type="entry name" value="Prolyl oligopeptidase, N-terminal domain"/>
    <property type="match status" value="1"/>
</dbReference>
<dbReference type="RefSeq" id="WP_101715212.1">
    <property type="nucleotide sequence ID" value="NZ_CP026100.1"/>
</dbReference>
<dbReference type="InterPro" id="IPR002470">
    <property type="entry name" value="Peptidase_S9A"/>
</dbReference>
<name>A0A2N5CMW6_9CAUL</name>
<evidence type="ECO:0000313" key="11">
    <source>
        <dbReference type="Proteomes" id="UP000281192"/>
    </source>
</evidence>
<organism evidence="9 10">
    <name type="scientific">Caulobacter flavus</name>
    <dbReference type="NCBI Taxonomy" id="1679497"/>
    <lineage>
        <taxon>Bacteria</taxon>
        <taxon>Pseudomonadati</taxon>
        <taxon>Pseudomonadota</taxon>
        <taxon>Alphaproteobacteria</taxon>
        <taxon>Caulobacterales</taxon>
        <taxon>Caulobacteraceae</taxon>
        <taxon>Caulobacter</taxon>
    </lineage>
</organism>
<dbReference type="InterPro" id="IPR001375">
    <property type="entry name" value="Peptidase_S9_cat"/>
</dbReference>
<dbReference type="InterPro" id="IPR029058">
    <property type="entry name" value="AB_hydrolase_fold"/>
</dbReference>
<keyword evidence="5" id="KW-0732">Signal</keyword>
<dbReference type="KEGG" id="cfh:C1707_12635"/>
<dbReference type="PANTHER" id="PTHR11757">
    <property type="entry name" value="PROTEASE FAMILY S9A OLIGOPEPTIDASE"/>
    <property type="match status" value="1"/>
</dbReference>
<dbReference type="Pfam" id="PF00326">
    <property type="entry name" value="Peptidase_S9"/>
    <property type="match status" value="1"/>
</dbReference>
<dbReference type="OrthoDB" id="9801421at2"/>
<keyword evidence="3" id="KW-0378">Hydrolase</keyword>
<dbReference type="EMBL" id="PJRQ01000045">
    <property type="protein sequence ID" value="PLR07446.1"/>
    <property type="molecule type" value="Genomic_DNA"/>
</dbReference>
<dbReference type="Gene3D" id="3.40.50.1820">
    <property type="entry name" value="alpha/beta hydrolase"/>
    <property type="match status" value="1"/>
</dbReference>
<dbReference type="InterPro" id="IPR051543">
    <property type="entry name" value="Serine_Peptidase_S9A"/>
</dbReference>
<evidence type="ECO:0000256" key="3">
    <source>
        <dbReference type="ARBA" id="ARBA00022801"/>
    </source>
</evidence>
<dbReference type="GO" id="GO:0004252">
    <property type="term" value="F:serine-type endopeptidase activity"/>
    <property type="evidence" value="ECO:0007669"/>
    <property type="project" value="InterPro"/>
</dbReference>
<evidence type="ECO:0000256" key="5">
    <source>
        <dbReference type="SAM" id="SignalP"/>
    </source>
</evidence>
<evidence type="ECO:0000313" key="8">
    <source>
        <dbReference type="EMBL" id="AYV47037.1"/>
    </source>
</evidence>
<dbReference type="SUPFAM" id="SSF53474">
    <property type="entry name" value="alpha/beta-Hydrolases"/>
    <property type="match status" value="1"/>
</dbReference>
<dbReference type="InterPro" id="IPR023302">
    <property type="entry name" value="Pept_S9A_N"/>
</dbReference>
<reference evidence="9 10" key="1">
    <citation type="submission" date="2017-12" db="EMBL/GenBank/DDBJ databases">
        <title>The genome sequence of Caulobacter flavus CGMCC1 15093.</title>
        <authorList>
            <person name="Gao J."/>
            <person name="Mao X."/>
            <person name="Sun J."/>
        </authorList>
    </citation>
    <scope>NUCLEOTIDE SEQUENCE [LARGE SCALE GENOMIC DNA]</scope>
    <source>
        <strain evidence="9 10">CGMCC1 15093</strain>
    </source>
</reference>
<evidence type="ECO:0000259" key="6">
    <source>
        <dbReference type="Pfam" id="PF00326"/>
    </source>
</evidence>
<dbReference type="Pfam" id="PF02897">
    <property type="entry name" value="Peptidase_S9_N"/>
    <property type="match status" value="1"/>
</dbReference>
<evidence type="ECO:0000259" key="7">
    <source>
        <dbReference type="Pfam" id="PF02897"/>
    </source>
</evidence>
<comment type="similarity">
    <text evidence="1">Belongs to the peptidase S9A family.</text>
</comment>
<dbReference type="Proteomes" id="UP000281192">
    <property type="component" value="Chromosome"/>
</dbReference>
<accession>A0A2N5CMW6</accession>
<evidence type="ECO:0000256" key="2">
    <source>
        <dbReference type="ARBA" id="ARBA00022670"/>
    </source>
</evidence>
<dbReference type="PANTHER" id="PTHR11757:SF19">
    <property type="entry name" value="PROLYL ENDOPEPTIDASE-LIKE"/>
    <property type="match status" value="1"/>
</dbReference>
<dbReference type="AlphaFoldDB" id="A0A2N5CMW6"/>
<evidence type="ECO:0000313" key="10">
    <source>
        <dbReference type="Proteomes" id="UP000234483"/>
    </source>
</evidence>
<sequence>MNRREMMTSVAAVAATSSALIPGSSMSATAKPVPPVAKKVPKRIEQLGRVRVDDYAWMKDDNWQKVLRDPSLIKAEVKEHLTAENAYVKAMLAPTQDLQKAMFEEMKGRIKEDDSSVPSPDGPYDYYSRFALGGQHPIYARRPRGKSDGEEVLLDSDALAKGKAYSQVSAAEHSPDHKLFAYAEDAQGSEVHKIYVKDLATGEILAEPVDSSTGDFTWSPDSKWLFWTHRDDNGRSDKIYRRPARGGLKDDVLVYEEPDDGFFVSVSVTGSDAFIVISAGDHETSETLLLPASDVSAKPKAVEPRTPGLRYSVEHWDGKFVILTNADDAIDFKLVEAPVDNPGRANWKDFVAHKPGTFITGHAAYKDHLVRVERVNANTRIVITDRATKAEKPIVVDEQAYVLSVEGGYEFDTPTLRYVYQSPTTPRQWFDYDMRSGDKVLRKTQEIPSGHDPSKYVTKRLYAKAPDGAEVPVTVLMKKDVKLDGKAPLLLYGYGSYGMSMDPSFSIRNFSLVDRGWIWATAHIRGGSEKGYGWFLDGKKFKKKNTFTDFIACAEHLHAGGYGAKGRTVAYGGSAGGMLMGAITNLRPDLWSGIIGAVPFVDVLNTMSDTSLPLTPPEWPEWGNPLEDKEAYDYIASYSPYDNVTAKPYPAVLATGGLSDPRVTYWEPEKWAAKLRANTTSGNPILLKINMEAGHGGASGRFDFLKEIALDYAFAVWAVDKGWTKA</sequence>
<feature type="domain" description="Peptidase S9 prolyl oligopeptidase catalytic" evidence="6">
    <location>
        <begin position="503"/>
        <end position="719"/>
    </location>
</feature>
<feature type="signal peptide" evidence="5">
    <location>
        <begin position="1"/>
        <end position="30"/>
    </location>
</feature>
<dbReference type="GO" id="GO:0006508">
    <property type="term" value="P:proteolysis"/>
    <property type="evidence" value="ECO:0007669"/>
    <property type="project" value="UniProtKB-KW"/>
</dbReference>
<dbReference type="Proteomes" id="UP000234483">
    <property type="component" value="Unassembled WGS sequence"/>
</dbReference>
<keyword evidence="4" id="KW-0720">Serine protease</keyword>